<feature type="transmembrane region" description="Helical" evidence="6">
    <location>
        <begin position="152"/>
        <end position="174"/>
    </location>
</feature>
<evidence type="ECO:0000256" key="3">
    <source>
        <dbReference type="ARBA" id="ARBA00022692"/>
    </source>
</evidence>
<keyword evidence="4 6" id="KW-1133">Transmembrane helix</keyword>
<proteinExistence type="predicted"/>
<dbReference type="Pfam" id="PF02653">
    <property type="entry name" value="BPD_transp_2"/>
    <property type="match status" value="1"/>
</dbReference>
<keyword evidence="2" id="KW-1003">Cell membrane</keyword>
<accession>A0A9D0Z6T4</accession>
<feature type="transmembrane region" description="Helical" evidence="6">
    <location>
        <begin position="308"/>
        <end position="324"/>
    </location>
</feature>
<keyword evidence="3 6" id="KW-0812">Transmembrane</keyword>
<dbReference type="PANTHER" id="PTHR43370">
    <property type="entry name" value="SUGAR ABC TRANSPORTER INTEGRAL MEMBRANE PROTEIN-RELATED"/>
    <property type="match status" value="1"/>
</dbReference>
<dbReference type="InterPro" id="IPR001851">
    <property type="entry name" value="ABC_transp_permease"/>
</dbReference>
<evidence type="ECO:0000256" key="1">
    <source>
        <dbReference type="ARBA" id="ARBA00004651"/>
    </source>
</evidence>
<reference evidence="7" key="1">
    <citation type="submission" date="2020-10" db="EMBL/GenBank/DDBJ databases">
        <authorList>
            <person name="Gilroy R."/>
        </authorList>
    </citation>
    <scope>NUCLEOTIDE SEQUENCE</scope>
    <source>
        <strain evidence="7">ChiSjej2B20-13462</strain>
    </source>
</reference>
<dbReference type="GO" id="GO:0022857">
    <property type="term" value="F:transmembrane transporter activity"/>
    <property type="evidence" value="ECO:0007669"/>
    <property type="project" value="InterPro"/>
</dbReference>
<evidence type="ECO:0000256" key="6">
    <source>
        <dbReference type="SAM" id="Phobius"/>
    </source>
</evidence>
<evidence type="ECO:0000313" key="7">
    <source>
        <dbReference type="EMBL" id="HIQ70271.1"/>
    </source>
</evidence>
<dbReference type="AlphaFoldDB" id="A0A9D0Z6T4"/>
<feature type="transmembrane region" description="Helical" evidence="6">
    <location>
        <begin position="239"/>
        <end position="256"/>
    </location>
</feature>
<evidence type="ECO:0000256" key="2">
    <source>
        <dbReference type="ARBA" id="ARBA00022475"/>
    </source>
</evidence>
<dbReference type="Proteomes" id="UP000886874">
    <property type="component" value="Unassembled WGS sequence"/>
</dbReference>
<feature type="transmembrane region" description="Helical" evidence="6">
    <location>
        <begin position="65"/>
        <end position="87"/>
    </location>
</feature>
<evidence type="ECO:0000313" key="8">
    <source>
        <dbReference type="Proteomes" id="UP000886874"/>
    </source>
</evidence>
<feature type="transmembrane region" description="Helical" evidence="6">
    <location>
        <begin position="205"/>
        <end position="224"/>
    </location>
</feature>
<feature type="transmembrane region" description="Helical" evidence="6">
    <location>
        <begin position="31"/>
        <end position="53"/>
    </location>
</feature>
<organism evidence="7 8">
    <name type="scientific">Candidatus Avoscillospira stercorigallinarum</name>
    <dbReference type="NCBI Taxonomy" id="2840708"/>
    <lineage>
        <taxon>Bacteria</taxon>
        <taxon>Bacillati</taxon>
        <taxon>Bacillota</taxon>
        <taxon>Clostridia</taxon>
        <taxon>Eubacteriales</taxon>
        <taxon>Oscillospiraceae</taxon>
        <taxon>Oscillospiraceae incertae sedis</taxon>
        <taxon>Candidatus Avoscillospira</taxon>
    </lineage>
</organism>
<dbReference type="PANTHER" id="PTHR43370:SF2">
    <property type="entry name" value="ABC TRANSPORTER PERMEASE PROTEIN"/>
    <property type="match status" value="1"/>
</dbReference>
<feature type="transmembrane region" description="Helical" evidence="6">
    <location>
        <begin position="263"/>
        <end position="288"/>
    </location>
</feature>
<reference evidence="7" key="2">
    <citation type="journal article" date="2021" name="PeerJ">
        <title>Extensive microbial diversity within the chicken gut microbiome revealed by metagenomics and culture.</title>
        <authorList>
            <person name="Gilroy R."/>
            <person name="Ravi A."/>
            <person name="Getino M."/>
            <person name="Pursley I."/>
            <person name="Horton D.L."/>
            <person name="Alikhan N.F."/>
            <person name="Baker D."/>
            <person name="Gharbi K."/>
            <person name="Hall N."/>
            <person name="Watson M."/>
            <person name="Adriaenssens E.M."/>
            <person name="Foster-Nyarko E."/>
            <person name="Jarju S."/>
            <person name="Secka A."/>
            <person name="Antonio M."/>
            <person name="Oren A."/>
            <person name="Chaudhuri R.R."/>
            <person name="La Ragione R."/>
            <person name="Hildebrand F."/>
            <person name="Pallen M.J."/>
        </authorList>
    </citation>
    <scope>NUCLEOTIDE SEQUENCE</scope>
    <source>
        <strain evidence="7">ChiSjej2B20-13462</strain>
    </source>
</reference>
<sequence length="344" mass="36910">MINLFVSAIVFGTVILYGAMGEILTEKSGNLNLGVPGIMYLGGIAGLASAFAYEMSTPNPIPIVALLLSFIAAFAAAALGGLLYSFLTITLRANQNVTGLTLTIFGSGAANFFGGALNNMAGGVGQISVAVTSGAYRASIPGAAGLGWFGQIFLNHGFMVYLALLLAVAMHLFFNKSRMGLNLRAVGENPATADAAGINVTRYKYLATCVGAGISGLGGLYYTMDYIKGTWASEGTIEALGWLAVALVIFAVWRSLNAIWGSYLFGFLTWLYFYVPQIREILIAAFHLDENALQFMVLTRSTQELFKMLPYLVTILVLIVVSLRKKRENQPPASLGLAYFREER</sequence>
<dbReference type="EMBL" id="DVFN01000114">
    <property type="protein sequence ID" value="HIQ70271.1"/>
    <property type="molecule type" value="Genomic_DNA"/>
</dbReference>
<gene>
    <name evidence="7" type="ORF">IAA67_08085</name>
</gene>
<evidence type="ECO:0000256" key="5">
    <source>
        <dbReference type="ARBA" id="ARBA00023136"/>
    </source>
</evidence>
<dbReference type="CDD" id="cd06580">
    <property type="entry name" value="TM_PBP1_transp_TpRbsC_like"/>
    <property type="match status" value="1"/>
</dbReference>
<keyword evidence="5 6" id="KW-0472">Membrane</keyword>
<dbReference type="GO" id="GO:0005886">
    <property type="term" value="C:plasma membrane"/>
    <property type="evidence" value="ECO:0007669"/>
    <property type="project" value="UniProtKB-SubCell"/>
</dbReference>
<comment type="subcellular location">
    <subcellularLocation>
        <location evidence="1">Cell membrane</location>
        <topology evidence="1">Multi-pass membrane protein</topology>
    </subcellularLocation>
</comment>
<name>A0A9D0Z6T4_9FIRM</name>
<evidence type="ECO:0000256" key="4">
    <source>
        <dbReference type="ARBA" id="ARBA00022989"/>
    </source>
</evidence>
<comment type="caution">
    <text evidence="7">The sequence shown here is derived from an EMBL/GenBank/DDBJ whole genome shotgun (WGS) entry which is preliminary data.</text>
</comment>
<protein>
    <submittedName>
        <fullName evidence="7">ABC transporter permease</fullName>
    </submittedName>
</protein>